<dbReference type="PROSITE" id="PS51643">
    <property type="entry name" value="HD_CAS3"/>
    <property type="match status" value="1"/>
</dbReference>
<gene>
    <name evidence="5" type="ORF">GFB69_13115</name>
</gene>
<dbReference type="InterPro" id="IPR038257">
    <property type="entry name" value="CRISPR-assoc_Cas3_HD_sf"/>
</dbReference>
<dbReference type="NCBIfam" id="TIGR01596">
    <property type="entry name" value="cas3_HD"/>
    <property type="match status" value="1"/>
</dbReference>
<feature type="domain" description="HD Cas3-type" evidence="4">
    <location>
        <begin position="34"/>
        <end position="164"/>
    </location>
</feature>
<keyword evidence="5" id="KW-0255">Endonuclease</keyword>
<evidence type="ECO:0000256" key="3">
    <source>
        <dbReference type="ARBA" id="ARBA00023118"/>
    </source>
</evidence>
<keyword evidence="5" id="KW-0540">Nuclease</keyword>
<reference evidence="5 6" key="1">
    <citation type="submission" date="2019-10" db="EMBL/GenBank/DDBJ databases">
        <title>Comparative genomics of sulfur disproportionating microorganisms.</title>
        <authorList>
            <person name="Ward L.M."/>
            <person name="Bertran E."/>
            <person name="Johnston D."/>
        </authorList>
    </citation>
    <scope>NUCLEOTIDE SEQUENCE [LARGE SCALE GENOMIC DNA]</scope>
    <source>
        <strain evidence="5 6">DSM 3772</strain>
    </source>
</reference>
<keyword evidence="3" id="KW-0051">Antiviral defense</keyword>
<dbReference type="InterPro" id="IPR006674">
    <property type="entry name" value="HD_domain"/>
</dbReference>
<evidence type="ECO:0000256" key="1">
    <source>
        <dbReference type="ARBA" id="ARBA00022723"/>
    </source>
</evidence>
<evidence type="ECO:0000313" key="5">
    <source>
        <dbReference type="EMBL" id="MQL56600.1"/>
    </source>
</evidence>
<evidence type="ECO:0000259" key="4">
    <source>
        <dbReference type="PROSITE" id="PS51643"/>
    </source>
</evidence>
<dbReference type="Gene3D" id="1.10.3210.30">
    <property type="match status" value="1"/>
</dbReference>
<dbReference type="Proteomes" id="UP000474054">
    <property type="component" value="Unassembled WGS sequence"/>
</dbReference>
<dbReference type="GO" id="GO:0004519">
    <property type="term" value="F:endonuclease activity"/>
    <property type="evidence" value="ECO:0007669"/>
    <property type="project" value="UniProtKB-KW"/>
</dbReference>
<dbReference type="RefSeq" id="WP_152943579.1">
    <property type="nucleotide sequence ID" value="NZ_WHYS01000007.1"/>
</dbReference>
<sequence length="259" mass="29911">MICCAFFSQESIEPYLKHIYTAGLIWDKIYGKYYLKSIQRVLKTNEDLVKLAILYHDLGKLTNEYKEGNRKNFRHELVGAYLAYKLLQENYAFYVSLAVMLHHESGILGIYAGEKGESFITLSTLRKVIDNANLTVYCDLTTDDPWYSKAKRIFGNEVDIINRELKNMNNREMYEIIKEIIIRTSVGSDKYLMEIRTKAASLLYPLTLVDSISAYYTRGDSKDSATWIASRALGIKGTRAEIPKREEIEELLRKEGIIK</sequence>
<dbReference type="GO" id="GO:0051607">
    <property type="term" value="P:defense response to virus"/>
    <property type="evidence" value="ECO:0007669"/>
    <property type="project" value="UniProtKB-KW"/>
</dbReference>
<dbReference type="CDD" id="cd10013">
    <property type="entry name" value="Cas3''_I"/>
    <property type="match status" value="1"/>
</dbReference>
<dbReference type="SUPFAM" id="SSF109604">
    <property type="entry name" value="HD-domain/PDEase-like"/>
    <property type="match status" value="1"/>
</dbReference>
<comment type="caution">
    <text evidence="5">The sequence shown here is derived from an EMBL/GenBank/DDBJ whole genome shotgun (WGS) entry which is preliminary data.</text>
</comment>
<accession>A0A6G1T8F7</accession>
<organism evidence="5 6">
    <name type="scientific">Acidianus ambivalens</name>
    <name type="common">Desulfurolobus ambivalens</name>
    <dbReference type="NCBI Taxonomy" id="2283"/>
    <lineage>
        <taxon>Archaea</taxon>
        <taxon>Thermoproteota</taxon>
        <taxon>Thermoprotei</taxon>
        <taxon>Sulfolobales</taxon>
        <taxon>Sulfolobaceae</taxon>
        <taxon>Acidianus</taxon>
    </lineage>
</organism>
<dbReference type="InterPro" id="IPR006483">
    <property type="entry name" value="CRISPR-assoc_Cas3_HD"/>
</dbReference>
<dbReference type="GO" id="GO:0016787">
    <property type="term" value="F:hydrolase activity"/>
    <property type="evidence" value="ECO:0007669"/>
    <property type="project" value="UniProtKB-KW"/>
</dbReference>
<dbReference type="Pfam" id="PF01966">
    <property type="entry name" value="HD"/>
    <property type="match status" value="1"/>
</dbReference>
<name>A0A6G1T8F7_ACIAM</name>
<keyword evidence="2" id="KW-0378">Hydrolase</keyword>
<evidence type="ECO:0000256" key="2">
    <source>
        <dbReference type="ARBA" id="ARBA00022801"/>
    </source>
</evidence>
<dbReference type="GO" id="GO:0046872">
    <property type="term" value="F:metal ion binding"/>
    <property type="evidence" value="ECO:0007669"/>
    <property type="project" value="UniProtKB-KW"/>
</dbReference>
<dbReference type="InterPro" id="IPR006675">
    <property type="entry name" value="HDIG_dom"/>
</dbReference>
<dbReference type="NCBIfam" id="TIGR00277">
    <property type="entry name" value="HDIG"/>
    <property type="match status" value="1"/>
</dbReference>
<dbReference type="EMBL" id="WHYS01000007">
    <property type="protein sequence ID" value="MQL56600.1"/>
    <property type="molecule type" value="Genomic_DNA"/>
</dbReference>
<keyword evidence="1" id="KW-0479">Metal-binding</keyword>
<proteinExistence type="predicted"/>
<protein>
    <submittedName>
        <fullName evidence="5">CRISPR-associated endonuclease Cas3</fullName>
    </submittedName>
</protein>
<evidence type="ECO:0000313" key="6">
    <source>
        <dbReference type="Proteomes" id="UP000474054"/>
    </source>
</evidence>
<dbReference type="AlphaFoldDB" id="A0A6G1T8F7"/>